<protein>
    <recommendedName>
        <fullName evidence="4">Hydrophobin</fullName>
    </recommendedName>
</protein>
<proteinExistence type="predicted"/>
<name>A0A0C9V736_9AGAM</name>
<dbReference type="AlphaFoldDB" id="A0A0C9V736"/>
<gene>
    <name evidence="2" type="ORF">HYDPIDRAFT_115934</name>
</gene>
<keyword evidence="3" id="KW-1185">Reference proteome</keyword>
<reference evidence="2 3" key="1">
    <citation type="submission" date="2014-04" db="EMBL/GenBank/DDBJ databases">
        <title>Evolutionary Origins and Diversification of the Mycorrhizal Mutualists.</title>
        <authorList>
            <consortium name="DOE Joint Genome Institute"/>
            <consortium name="Mycorrhizal Genomics Consortium"/>
            <person name="Kohler A."/>
            <person name="Kuo A."/>
            <person name="Nagy L.G."/>
            <person name="Floudas D."/>
            <person name="Copeland A."/>
            <person name="Barry K.W."/>
            <person name="Cichocki N."/>
            <person name="Veneault-Fourrey C."/>
            <person name="LaButti K."/>
            <person name="Lindquist E.A."/>
            <person name="Lipzen A."/>
            <person name="Lundell T."/>
            <person name="Morin E."/>
            <person name="Murat C."/>
            <person name="Riley R."/>
            <person name="Ohm R."/>
            <person name="Sun H."/>
            <person name="Tunlid A."/>
            <person name="Henrissat B."/>
            <person name="Grigoriev I.V."/>
            <person name="Hibbett D.S."/>
            <person name="Martin F."/>
        </authorList>
    </citation>
    <scope>NUCLEOTIDE SEQUENCE [LARGE SCALE GENOMIC DNA]</scope>
    <source>
        <strain evidence="2 3">MD-312</strain>
    </source>
</reference>
<accession>A0A0C9V736</accession>
<dbReference type="EMBL" id="KN839862">
    <property type="protein sequence ID" value="KIJ61459.1"/>
    <property type="molecule type" value="Genomic_DNA"/>
</dbReference>
<dbReference type="OrthoDB" id="2657336at2759"/>
<evidence type="ECO:0000256" key="1">
    <source>
        <dbReference type="SAM" id="SignalP"/>
    </source>
</evidence>
<evidence type="ECO:0000313" key="3">
    <source>
        <dbReference type="Proteomes" id="UP000053820"/>
    </source>
</evidence>
<organism evidence="2 3">
    <name type="scientific">Hydnomerulius pinastri MD-312</name>
    <dbReference type="NCBI Taxonomy" id="994086"/>
    <lineage>
        <taxon>Eukaryota</taxon>
        <taxon>Fungi</taxon>
        <taxon>Dikarya</taxon>
        <taxon>Basidiomycota</taxon>
        <taxon>Agaricomycotina</taxon>
        <taxon>Agaricomycetes</taxon>
        <taxon>Agaricomycetidae</taxon>
        <taxon>Boletales</taxon>
        <taxon>Boletales incertae sedis</taxon>
        <taxon>Leucogyrophana</taxon>
    </lineage>
</organism>
<evidence type="ECO:0000313" key="2">
    <source>
        <dbReference type="EMBL" id="KIJ61459.1"/>
    </source>
</evidence>
<evidence type="ECO:0008006" key="4">
    <source>
        <dbReference type="Google" id="ProtNLM"/>
    </source>
</evidence>
<dbReference type="HOGENOM" id="CLU_197720_0_0_1"/>
<sequence>MRRSIISLFAASLFALVASSPLGDTNANQLTLVVPNQGDQCSTKGTLCDWPAGSRGPCCVGLLCIPMTTDPTPYSVCA</sequence>
<keyword evidence="1" id="KW-0732">Signal</keyword>
<feature type="chain" id="PRO_5002204520" description="Hydrophobin" evidence="1">
    <location>
        <begin position="20"/>
        <end position="78"/>
    </location>
</feature>
<feature type="signal peptide" evidence="1">
    <location>
        <begin position="1"/>
        <end position="19"/>
    </location>
</feature>
<dbReference type="Proteomes" id="UP000053820">
    <property type="component" value="Unassembled WGS sequence"/>
</dbReference>